<evidence type="ECO:0000313" key="5">
    <source>
        <dbReference type="EMBL" id="CAI9742241.1"/>
    </source>
</evidence>
<evidence type="ECO:0000256" key="3">
    <source>
        <dbReference type="PROSITE-ProRule" id="PRU00124"/>
    </source>
</evidence>
<feature type="disulfide bond" evidence="3">
    <location>
        <begin position="667"/>
        <end position="682"/>
    </location>
</feature>
<dbReference type="InterPro" id="IPR002919">
    <property type="entry name" value="TIL_dom"/>
</dbReference>
<dbReference type="Gene3D" id="2.10.25.10">
    <property type="entry name" value="Laminin"/>
    <property type="match status" value="2"/>
</dbReference>
<feature type="disulfide bond" evidence="3">
    <location>
        <begin position="655"/>
        <end position="673"/>
    </location>
</feature>
<evidence type="ECO:0000259" key="4">
    <source>
        <dbReference type="PROSITE" id="PS51233"/>
    </source>
</evidence>
<dbReference type="PROSITE" id="PS01209">
    <property type="entry name" value="LDLRA_1"/>
    <property type="match status" value="1"/>
</dbReference>
<dbReference type="PANTHER" id="PTHR11339">
    <property type="entry name" value="EXTRACELLULAR MATRIX GLYCOPROTEIN RELATED"/>
    <property type="match status" value="1"/>
</dbReference>
<dbReference type="PROSITE" id="PS50068">
    <property type="entry name" value="LDLRA_2"/>
    <property type="match status" value="5"/>
</dbReference>
<feature type="disulfide bond" evidence="3">
    <location>
        <begin position="594"/>
        <end position="609"/>
    </location>
</feature>
<feature type="disulfide bond" evidence="3">
    <location>
        <begin position="540"/>
        <end position="558"/>
    </location>
</feature>
<feature type="disulfide bond" evidence="3">
    <location>
        <begin position="648"/>
        <end position="660"/>
    </location>
</feature>
<proteinExistence type="predicted"/>
<dbReference type="CDD" id="cd00112">
    <property type="entry name" value="LDLa"/>
    <property type="match status" value="5"/>
</dbReference>
<dbReference type="SMART" id="SM00192">
    <property type="entry name" value="LDLa"/>
    <property type="match status" value="5"/>
</dbReference>
<gene>
    <name evidence="5" type="ORF">OCTVUL_1B017542</name>
</gene>
<reference evidence="5" key="1">
    <citation type="submission" date="2023-08" db="EMBL/GenBank/DDBJ databases">
        <authorList>
            <person name="Alioto T."/>
            <person name="Alioto T."/>
            <person name="Gomez Garrido J."/>
        </authorList>
    </citation>
    <scope>NUCLEOTIDE SEQUENCE</scope>
</reference>
<dbReference type="InterPro" id="IPR014853">
    <property type="entry name" value="VWF/SSPO/ZAN-like_Cys-rich_dom"/>
</dbReference>
<dbReference type="SMART" id="SM00832">
    <property type="entry name" value="C8"/>
    <property type="match status" value="1"/>
</dbReference>
<feature type="domain" description="VWFD" evidence="4">
    <location>
        <begin position="1"/>
        <end position="115"/>
    </location>
</feature>
<feature type="disulfide bond" evidence="3">
    <location>
        <begin position="533"/>
        <end position="545"/>
    </location>
</feature>
<feature type="disulfide bond" evidence="3">
    <location>
        <begin position="502"/>
        <end position="520"/>
    </location>
</feature>
<dbReference type="SUPFAM" id="SSF57567">
    <property type="entry name" value="Serine protease inhibitors"/>
    <property type="match status" value="2"/>
</dbReference>
<comment type="caution">
    <text evidence="3">Lacks conserved residue(s) required for the propagation of feature annotation.</text>
</comment>
<keyword evidence="1 3" id="KW-1015">Disulfide bond</keyword>
<feature type="disulfide bond" evidence="3">
    <location>
        <begin position="582"/>
        <end position="600"/>
    </location>
</feature>
<feature type="disulfide bond" evidence="3">
    <location>
        <begin position="495"/>
        <end position="507"/>
    </location>
</feature>
<dbReference type="PRINTS" id="PR00261">
    <property type="entry name" value="LDLRECEPTOR"/>
</dbReference>
<dbReference type="Pfam" id="PF00094">
    <property type="entry name" value="VWD"/>
    <property type="match status" value="2"/>
</dbReference>
<dbReference type="SUPFAM" id="SSF57424">
    <property type="entry name" value="LDL receptor-like module"/>
    <property type="match status" value="5"/>
</dbReference>
<dbReference type="InterPro" id="IPR050780">
    <property type="entry name" value="Mucin_vWF_Thrombospondin_sf"/>
</dbReference>
<keyword evidence="2" id="KW-0325">Glycoprotein</keyword>
<dbReference type="Gene3D" id="4.10.400.10">
    <property type="entry name" value="Low-density Lipoprotein Receptor"/>
    <property type="match status" value="5"/>
</dbReference>
<dbReference type="InterPro" id="IPR036055">
    <property type="entry name" value="LDL_receptor-like_sf"/>
</dbReference>
<dbReference type="InterPro" id="IPR001846">
    <property type="entry name" value="VWF_type-D"/>
</dbReference>
<dbReference type="CDD" id="cd19941">
    <property type="entry name" value="TIL"/>
    <property type="match status" value="2"/>
</dbReference>
<feature type="disulfide bond" evidence="3">
    <location>
        <begin position="514"/>
        <end position="529"/>
    </location>
</feature>
<dbReference type="InterPro" id="IPR002172">
    <property type="entry name" value="LDrepeatLR_classA_rpt"/>
</dbReference>
<evidence type="ECO:0000256" key="1">
    <source>
        <dbReference type="ARBA" id="ARBA00023157"/>
    </source>
</evidence>
<name>A0AA36BZ03_OCTVU</name>
<dbReference type="InterPro" id="IPR023415">
    <property type="entry name" value="LDLR_class-A_CS"/>
</dbReference>
<dbReference type="Pfam" id="PF00057">
    <property type="entry name" value="Ldl_recept_a"/>
    <property type="match status" value="4"/>
</dbReference>
<dbReference type="Proteomes" id="UP001162480">
    <property type="component" value="Chromosome 27"/>
</dbReference>
<feature type="disulfide bond" evidence="3">
    <location>
        <begin position="620"/>
        <end position="638"/>
    </location>
</feature>
<dbReference type="EMBL" id="OX597840">
    <property type="protein sequence ID" value="CAI9742241.1"/>
    <property type="molecule type" value="Genomic_DNA"/>
</dbReference>
<organism evidence="5 6">
    <name type="scientific">Octopus vulgaris</name>
    <name type="common">Common octopus</name>
    <dbReference type="NCBI Taxonomy" id="6645"/>
    <lineage>
        <taxon>Eukaryota</taxon>
        <taxon>Metazoa</taxon>
        <taxon>Spiralia</taxon>
        <taxon>Lophotrochozoa</taxon>
        <taxon>Mollusca</taxon>
        <taxon>Cephalopoda</taxon>
        <taxon>Coleoidea</taxon>
        <taxon>Octopodiformes</taxon>
        <taxon>Octopoda</taxon>
        <taxon>Incirrata</taxon>
        <taxon>Octopodidae</taxon>
        <taxon>Octopus</taxon>
    </lineage>
</organism>
<feature type="domain" description="VWFD" evidence="4">
    <location>
        <begin position="240"/>
        <end position="299"/>
    </location>
</feature>
<dbReference type="Pfam" id="PF08742">
    <property type="entry name" value="C8"/>
    <property type="match status" value="1"/>
</dbReference>
<keyword evidence="6" id="KW-1185">Reference proteome</keyword>
<dbReference type="PROSITE" id="PS51233">
    <property type="entry name" value="VWFD"/>
    <property type="match status" value="2"/>
</dbReference>
<evidence type="ECO:0000256" key="2">
    <source>
        <dbReference type="ARBA" id="ARBA00023180"/>
    </source>
</evidence>
<dbReference type="InterPro" id="IPR036084">
    <property type="entry name" value="Ser_inhib-like_sf"/>
</dbReference>
<accession>A0AA36BZ03</accession>
<feature type="disulfide bond" evidence="3">
    <location>
        <begin position="613"/>
        <end position="625"/>
    </location>
</feature>
<protein>
    <submittedName>
        <fullName evidence="5">Mucin-2-like isoform X1</fullName>
    </submittedName>
</protein>
<evidence type="ECO:0000313" key="6">
    <source>
        <dbReference type="Proteomes" id="UP001162480"/>
    </source>
</evidence>
<dbReference type="AlphaFoldDB" id="A0AA36BZ03"/>
<dbReference type="Pfam" id="PF01826">
    <property type="entry name" value="TIL"/>
    <property type="match status" value="2"/>
</dbReference>
<sequence length="907" mass="100707">MKVIISAYGVTITLDGSQISVNDEINPVLPYLSRYIYVKKATHQFVLVEGFGFRVLFNPNHQLYIKLYPFFENKIQGLCGRFNYKRADEITGKNGAPETVEKFLEIYKDRTCADPARKLGDPCTDFYYAKENAEATCYGCEPDSGLQYLECASSCNGNCRDKELQNPSCEEECVPGCACPPDSNTVLNNNMKCVGTDKCPCYDKLNGNKIYEAGSIMRRKCTNWEPVSHQTSVLAPIKENGTRVYLHLNKTWRNEVEGLCGNYNGDTEDDFASPDGMLLSKASSFGHSWRINDCPKINQDKPADKFSPCEGNKRRFWAEESCSIIMGPLFKACRETISEDKARIYHKDCMDDACGCDSGGDCECLCTAIANFVEECNKNGHHVKWRHQHLCPIQCENGFKYVSCGPPCQATCRNIGDEPEKFCESTHCIEGCFCPAGYVQEVLVPMGNSNASSPIVQQHAKQTRRSAKMATVLIPSTNAMVAWIAETVRMNTTACKGNEFVCGSGKCISNEFVCDGMFDCLDQTDEMDCQIKCSGNEFACDSGRCIPAKFSCDGEFDCGPGDRSDESNCVVIKCKNPRHFRCGSGKCLPLPVRCDGHDDCGDGSDEIDCNCTCSDKEFTCKSCDCIPAQKLCDGVPDCPHEDDELCRCNPGEFTCSNGECIDNAKICDGEPDCNDTLDEQICLINKTTPYPSEYTSQFLQTTEITTKIPTIVGTTPITSPIPVISTTIPVISTVMSTTEGKACVDTNGLSSTTYIKDEWIQTTDNTVPGYRLRPLGAQGRHGDEVFESSAPLLVITVQLSENYDVSLGSLQLIVHKNIKSFMIMFRKVEADHYMPFGKQFSATDSVHFPTGFQAHRIQIFITDRFDVGKSVTILLDIHGCFEPVFLFVILHILVFLEEKFFSPDYLL</sequence>